<dbReference type="AlphaFoldDB" id="A0A395NED4"/>
<dbReference type="Pfam" id="PF13409">
    <property type="entry name" value="GST_N_2"/>
    <property type="match status" value="1"/>
</dbReference>
<organism evidence="3 4">
    <name type="scientific">Trichoderma arundinaceum</name>
    <dbReference type="NCBI Taxonomy" id="490622"/>
    <lineage>
        <taxon>Eukaryota</taxon>
        <taxon>Fungi</taxon>
        <taxon>Dikarya</taxon>
        <taxon>Ascomycota</taxon>
        <taxon>Pezizomycotina</taxon>
        <taxon>Sordariomycetes</taxon>
        <taxon>Hypocreomycetidae</taxon>
        <taxon>Hypocreales</taxon>
        <taxon>Hypocreaceae</taxon>
        <taxon>Trichoderma</taxon>
    </lineage>
</organism>
<evidence type="ECO:0000259" key="2">
    <source>
        <dbReference type="Pfam" id="PF22041"/>
    </source>
</evidence>
<name>A0A395NED4_TRIAR</name>
<dbReference type="Gene3D" id="3.40.30.10">
    <property type="entry name" value="Glutaredoxin"/>
    <property type="match status" value="1"/>
</dbReference>
<dbReference type="Gene3D" id="1.20.1050.10">
    <property type="match status" value="1"/>
</dbReference>
<dbReference type="InterPro" id="IPR036282">
    <property type="entry name" value="Glutathione-S-Trfase_C_sf"/>
</dbReference>
<dbReference type="SUPFAM" id="SSF47616">
    <property type="entry name" value="GST C-terminal domain-like"/>
    <property type="match status" value="1"/>
</dbReference>
<dbReference type="InterPro" id="IPR036249">
    <property type="entry name" value="Thioredoxin-like_sf"/>
</dbReference>
<evidence type="ECO:0000313" key="4">
    <source>
        <dbReference type="Proteomes" id="UP000266272"/>
    </source>
</evidence>
<keyword evidence="4" id="KW-1185">Reference proteome</keyword>
<dbReference type="Pfam" id="PF22041">
    <property type="entry name" value="GST_C_7"/>
    <property type="match status" value="1"/>
</dbReference>
<dbReference type="InterPro" id="IPR054416">
    <property type="entry name" value="GST_UstS-like_C"/>
</dbReference>
<dbReference type="Proteomes" id="UP000266272">
    <property type="component" value="Unassembled WGS sequence"/>
</dbReference>
<feature type="domain" description="Glutathione S-transferase UstS-like C-terminal" evidence="2">
    <location>
        <begin position="140"/>
        <end position="233"/>
    </location>
</feature>
<comment type="caution">
    <text evidence="3">The sequence shown here is derived from an EMBL/GenBank/DDBJ whole genome shotgun (WGS) entry which is preliminary data.</text>
</comment>
<dbReference type="STRING" id="490622.A0A395NED4"/>
<evidence type="ECO:0000259" key="1">
    <source>
        <dbReference type="Pfam" id="PF13409"/>
    </source>
</evidence>
<feature type="domain" description="GST N-terminal" evidence="1">
    <location>
        <begin position="23"/>
        <end position="114"/>
    </location>
</feature>
<dbReference type="EMBL" id="PXOA01000533">
    <property type="protein sequence ID" value="RFU74488.1"/>
    <property type="molecule type" value="Genomic_DNA"/>
</dbReference>
<gene>
    <name evidence="3" type="ORF">TARUN_7759</name>
</gene>
<dbReference type="OrthoDB" id="4951845at2759"/>
<dbReference type="InterPro" id="IPR004045">
    <property type="entry name" value="Glutathione_S-Trfase_N"/>
</dbReference>
<proteinExistence type="predicted"/>
<protein>
    <submittedName>
        <fullName evidence="3">Uncharacterized protein</fullName>
    </submittedName>
</protein>
<evidence type="ECO:0000313" key="3">
    <source>
        <dbReference type="EMBL" id="RFU74488.1"/>
    </source>
</evidence>
<dbReference type="SUPFAM" id="SSF52833">
    <property type="entry name" value="Thioredoxin-like"/>
    <property type="match status" value="1"/>
</dbReference>
<sequence length="261" mass="29895">MAAESIKPEIVLYDLACIKDVCFSPVVWRIRLLLNYKQIPYRTVFLEMPDIEPTLREFPTRVYGDAIDTKTYSGLPPHDPATGNIRKYTVPAIHHVPTNKYIMDSLPIAQFLEATYPDPPVPLTSELGDDIVLKSRSLVGPIIYKSLTPREVNILSPRSGEYFRRTREDRFGRRLEDLLENEEERWNGVDADRRTIGDLIRTNSAEGPFILGARPSYADFFIAGSLQSARVIDEGVFQRSLTYPGYKEIYEACLPYMERKD</sequence>
<accession>A0A395NED4</accession>
<reference evidence="3 4" key="1">
    <citation type="journal article" date="2018" name="PLoS Pathog.">
        <title>Evolution of structural diversity of trichothecenes, a family of toxins produced by plant pathogenic and entomopathogenic fungi.</title>
        <authorList>
            <person name="Proctor R.H."/>
            <person name="McCormick S.P."/>
            <person name="Kim H.S."/>
            <person name="Cardoza R.E."/>
            <person name="Stanley A.M."/>
            <person name="Lindo L."/>
            <person name="Kelly A."/>
            <person name="Brown D.W."/>
            <person name="Lee T."/>
            <person name="Vaughan M.M."/>
            <person name="Alexander N.J."/>
            <person name="Busman M."/>
            <person name="Gutierrez S."/>
        </authorList>
    </citation>
    <scope>NUCLEOTIDE SEQUENCE [LARGE SCALE GENOMIC DNA]</scope>
    <source>
        <strain evidence="3 4">IBT 40837</strain>
    </source>
</reference>